<dbReference type="Gene3D" id="3.40.190.10">
    <property type="entry name" value="Periplasmic binding protein-like II"/>
    <property type="match status" value="1"/>
</dbReference>
<gene>
    <name evidence="3" type="ORF">UK23_29860</name>
</gene>
<feature type="chain" id="PRO_5002441288" description="Solute-binding protein family 5 domain-containing protein" evidence="1">
    <location>
        <begin position="22"/>
        <end position="555"/>
    </location>
</feature>
<organism evidence="3 4">
    <name type="scientific">Lentzea aerocolonigenes</name>
    <name type="common">Lechevalieria aerocolonigenes</name>
    <name type="synonym">Saccharothrix aerocolonigenes</name>
    <dbReference type="NCBI Taxonomy" id="68170"/>
    <lineage>
        <taxon>Bacteria</taxon>
        <taxon>Bacillati</taxon>
        <taxon>Actinomycetota</taxon>
        <taxon>Actinomycetes</taxon>
        <taxon>Pseudonocardiales</taxon>
        <taxon>Pseudonocardiaceae</taxon>
        <taxon>Lentzea</taxon>
    </lineage>
</organism>
<dbReference type="GO" id="GO:0015833">
    <property type="term" value="P:peptide transport"/>
    <property type="evidence" value="ECO:0007669"/>
    <property type="project" value="TreeGrafter"/>
</dbReference>
<name>A0A0F0GP36_LENAE</name>
<accession>A0A0F0GP36</accession>
<keyword evidence="4" id="KW-1185">Reference proteome</keyword>
<dbReference type="CDD" id="cd08501">
    <property type="entry name" value="PBP2_Lpqw"/>
    <property type="match status" value="1"/>
</dbReference>
<dbReference type="OrthoDB" id="7888869at2"/>
<comment type="caution">
    <text evidence="3">The sequence shown here is derived from an EMBL/GenBank/DDBJ whole genome shotgun (WGS) entry which is preliminary data.</text>
</comment>
<evidence type="ECO:0000256" key="1">
    <source>
        <dbReference type="SAM" id="SignalP"/>
    </source>
</evidence>
<dbReference type="PATRIC" id="fig|68170.10.peg.7813"/>
<dbReference type="EMBL" id="JYJG01000251">
    <property type="protein sequence ID" value="KJK44346.1"/>
    <property type="molecule type" value="Genomic_DNA"/>
</dbReference>
<reference evidence="3 4" key="1">
    <citation type="submission" date="2015-02" db="EMBL/GenBank/DDBJ databases">
        <authorList>
            <person name="Ju K.-S."/>
            <person name="Doroghazi J.R."/>
            <person name="Metcalf W."/>
        </authorList>
    </citation>
    <scope>NUCLEOTIDE SEQUENCE [LARGE SCALE GENOMIC DNA]</scope>
    <source>
        <strain evidence="3 4">NRRL B-16140</strain>
    </source>
</reference>
<evidence type="ECO:0000259" key="2">
    <source>
        <dbReference type="Pfam" id="PF00496"/>
    </source>
</evidence>
<dbReference type="InterPro" id="IPR039424">
    <property type="entry name" value="SBP_5"/>
</dbReference>
<protein>
    <recommendedName>
        <fullName evidence="2">Solute-binding protein family 5 domain-containing protein</fullName>
    </recommendedName>
</protein>
<sequence length="555" mass="59788">MTIRRTTAMAVAVTLLLGACAAPERNGGSQLHANAAEDVNRLDPAQLKDGGELRWPVDEVPSNWNVYSVDGATGNNVLMLAAMVPGTATQKADGSVVLNKDYVESAEVTSSDPLVVTYRLNPKAKWSDGRALSWEDFDAQAKALSGKAEGYQASTNTGYEDISKVERGGDDREVKITFARRFAEWKALFNPLLPKTLNGSAAAFTKSWADKPLVTAGPFKIGSIDPTGKVITVVRDDSWWGARAKLDKITFRVVERPALADALANGAIDFYEVGASIDLFQRAKSIPGVVLRDAVTPQYTHLTFNGAASSILADPALRTAIMSGVDASVIARALVGGITNGAVKPVGNRMFPPGTKNYQDHSGLVPFSQDAAKSTLDSLGWKLDGEYRAKDGKQLVLRYVIPSPSAPNEQVAKLVQSQLKQIGVKVDLTAVPSAEFLTKWVFTGNFDVTGFRWEQSPFPISGAKPIFFLSPGNTGRNYGHIGSDTINKLYDEATAELDDTKRAALANQIDEELWKIGHQQPLYHQPGAVAVRSTIANLGAKGNGEWEYASIGYTK</sequence>
<keyword evidence="1" id="KW-0732">Signal</keyword>
<proteinExistence type="predicted"/>
<dbReference type="RefSeq" id="WP_045315013.1">
    <property type="nucleotide sequence ID" value="NZ_JYJG01000251.1"/>
</dbReference>
<dbReference type="InterPro" id="IPR000914">
    <property type="entry name" value="SBP_5_dom"/>
</dbReference>
<feature type="signal peptide" evidence="1">
    <location>
        <begin position="1"/>
        <end position="21"/>
    </location>
</feature>
<dbReference type="Gene3D" id="3.10.105.10">
    <property type="entry name" value="Dipeptide-binding Protein, Domain 3"/>
    <property type="match status" value="1"/>
</dbReference>
<feature type="domain" description="Solute-binding protein family 5" evidence="2">
    <location>
        <begin position="103"/>
        <end position="459"/>
    </location>
</feature>
<dbReference type="SUPFAM" id="SSF53850">
    <property type="entry name" value="Periplasmic binding protein-like II"/>
    <property type="match status" value="1"/>
</dbReference>
<dbReference type="GO" id="GO:1904680">
    <property type="term" value="F:peptide transmembrane transporter activity"/>
    <property type="evidence" value="ECO:0007669"/>
    <property type="project" value="TreeGrafter"/>
</dbReference>
<dbReference type="PROSITE" id="PS51257">
    <property type="entry name" value="PROKAR_LIPOPROTEIN"/>
    <property type="match status" value="1"/>
</dbReference>
<evidence type="ECO:0000313" key="4">
    <source>
        <dbReference type="Proteomes" id="UP000033393"/>
    </source>
</evidence>
<dbReference type="PANTHER" id="PTHR30290:SF65">
    <property type="entry name" value="MONOACYL PHOSPHATIDYLINOSITOL TETRAMANNOSIDE-BINDING PROTEIN LPQW-RELATED"/>
    <property type="match status" value="1"/>
</dbReference>
<evidence type="ECO:0000313" key="3">
    <source>
        <dbReference type="EMBL" id="KJK44346.1"/>
    </source>
</evidence>
<dbReference type="Proteomes" id="UP000033393">
    <property type="component" value="Unassembled WGS sequence"/>
</dbReference>
<dbReference type="PANTHER" id="PTHR30290">
    <property type="entry name" value="PERIPLASMIC BINDING COMPONENT OF ABC TRANSPORTER"/>
    <property type="match status" value="1"/>
</dbReference>
<dbReference type="Gene3D" id="3.90.76.10">
    <property type="entry name" value="Dipeptide-binding Protein, Domain 1"/>
    <property type="match status" value="1"/>
</dbReference>
<dbReference type="Pfam" id="PF00496">
    <property type="entry name" value="SBP_bac_5"/>
    <property type="match status" value="1"/>
</dbReference>
<dbReference type="AlphaFoldDB" id="A0A0F0GP36"/>